<dbReference type="HOGENOM" id="CLU_892587_0_0_1"/>
<evidence type="ECO:0000256" key="3">
    <source>
        <dbReference type="ARBA" id="ARBA00023157"/>
    </source>
</evidence>
<sequence>MSIKSLKHWDSAQQIPNLLEICIVFVRLKSTSFLVSMKQVVELICKRQIQALYDIHQYFHNENLKPLCDQSLIRREAFRAWNLPHDRDYVIDEINWLTSRDVNLPEDISKAACVICEPNPTFGVLISVQNQFFFMLEIVEFEGMSLLYHEIANVVGAFQLARAPYYLNIIEWTSSYWIICNVIINNKLFTACAHFVKGSSLVNKQKKVKMAEEFVDKNIQEHKVVVFSKLNCPFCDKAKKLLTELSAEFEVIELNEINDGVNIQNALQEKTGQATVPNIFIDGKFVGGCSDLNLLNKKGELIGMLKACGAVK</sequence>
<keyword evidence="1" id="KW-0813">Transport</keyword>
<accession>F0W0Y7</accession>
<evidence type="ECO:0000256" key="2">
    <source>
        <dbReference type="ARBA" id="ARBA00022982"/>
    </source>
</evidence>
<gene>
    <name evidence="6" type="primary">AlNc14C5G767</name>
    <name evidence="6" type="ORF">ALNC14_008540</name>
</gene>
<proteinExistence type="predicted"/>
<dbReference type="AlphaFoldDB" id="F0W0Y7"/>
<name>F0W0Y7_9STRA</name>
<dbReference type="CDD" id="cd03419">
    <property type="entry name" value="GRX_GRXh_1_2_like"/>
    <property type="match status" value="1"/>
</dbReference>
<dbReference type="InterPro" id="IPR011767">
    <property type="entry name" value="GLR_AS"/>
</dbReference>
<keyword evidence="2" id="KW-0249">Electron transport</keyword>
<evidence type="ECO:0000313" key="6">
    <source>
        <dbReference type="EMBL" id="CCA14711.1"/>
    </source>
</evidence>
<evidence type="ECO:0000259" key="5">
    <source>
        <dbReference type="Pfam" id="PF00462"/>
    </source>
</evidence>
<dbReference type="EMBL" id="FR824050">
    <property type="protein sequence ID" value="CCA14711.1"/>
    <property type="molecule type" value="Genomic_DNA"/>
</dbReference>
<dbReference type="SUPFAM" id="SSF52833">
    <property type="entry name" value="Thioredoxin-like"/>
    <property type="match status" value="1"/>
</dbReference>
<protein>
    <submittedName>
        <fullName evidence="6">Glutaredoxin putative</fullName>
    </submittedName>
</protein>
<feature type="domain" description="Glutaredoxin" evidence="5">
    <location>
        <begin position="224"/>
        <end position="286"/>
    </location>
</feature>
<dbReference type="NCBIfam" id="TIGR02180">
    <property type="entry name" value="GRX_euk"/>
    <property type="match status" value="1"/>
</dbReference>
<dbReference type="PRINTS" id="PR00160">
    <property type="entry name" value="GLUTAREDOXIN"/>
</dbReference>
<evidence type="ECO:0000256" key="1">
    <source>
        <dbReference type="ARBA" id="ARBA00022448"/>
    </source>
</evidence>
<reference evidence="6" key="1">
    <citation type="journal article" date="2011" name="PLoS Biol.">
        <title>Gene gain and loss during evolution of obligate parasitism in the white rust pathogen of Arabidopsis thaliana.</title>
        <authorList>
            <person name="Kemen E."/>
            <person name="Gardiner A."/>
            <person name="Schultz-Larsen T."/>
            <person name="Kemen A.C."/>
            <person name="Balmuth A.L."/>
            <person name="Robert-Seilaniantz A."/>
            <person name="Bailey K."/>
            <person name="Holub E."/>
            <person name="Studholme D.J."/>
            <person name="Maclean D."/>
            <person name="Jones J.D."/>
        </authorList>
    </citation>
    <scope>NUCLEOTIDE SEQUENCE</scope>
</reference>
<dbReference type="PROSITE" id="PS00195">
    <property type="entry name" value="GLUTAREDOXIN_1"/>
    <property type="match status" value="1"/>
</dbReference>
<dbReference type="PROSITE" id="PS51354">
    <property type="entry name" value="GLUTAREDOXIN_2"/>
    <property type="match status" value="1"/>
</dbReference>
<dbReference type="PANTHER" id="PTHR45694">
    <property type="entry name" value="GLUTAREDOXIN 2"/>
    <property type="match status" value="1"/>
</dbReference>
<dbReference type="Gene3D" id="3.40.50.12760">
    <property type="match status" value="1"/>
</dbReference>
<dbReference type="GO" id="GO:0015038">
    <property type="term" value="F:glutathione disulfide oxidoreductase activity"/>
    <property type="evidence" value="ECO:0007669"/>
    <property type="project" value="TreeGrafter"/>
</dbReference>
<dbReference type="InterPro" id="IPR014025">
    <property type="entry name" value="Glutaredoxin_subgr"/>
</dbReference>
<dbReference type="FunFam" id="3.40.30.10:FF:000093">
    <property type="entry name" value="Glutaredoxin 2"/>
    <property type="match status" value="1"/>
</dbReference>
<dbReference type="InterPro" id="IPR002109">
    <property type="entry name" value="Glutaredoxin"/>
</dbReference>
<dbReference type="GO" id="GO:0034599">
    <property type="term" value="P:cellular response to oxidative stress"/>
    <property type="evidence" value="ECO:0007669"/>
    <property type="project" value="TreeGrafter"/>
</dbReference>
<keyword evidence="3" id="KW-1015">Disulfide bond</keyword>
<dbReference type="GO" id="GO:0005737">
    <property type="term" value="C:cytoplasm"/>
    <property type="evidence" value="ECO:0007669"/>
    <property type="project" value="TreeGrafter"/>
</dbReference>
<evidence type="ECO:0000256" key="4">
    <source>
        <dbReference type="ARBA" id="ARBA00023284"/>
    </source>
</evidence>
<dbReference type="PANTHER" id="PTHR45694:SF18">
    <property type="entry name" value="GLUTAREDOXIN-1-RELATED"/>
    <property type="match status" value="1"/>
</dbReference>
<reference evidence="6" key="2">
    <citation type="submission" date="2011-02" db="EMBL/GenBank/DDBJ databases">
        <authorList>
            <person name="MacLean D."/>
        </authorList>
    </citation>
    <scope>NUCLEOTIDE SEQUENCE</scope>
</reference>
<keyword evidence="4" id="KW-0676">Redox-active center</keyword>
<dbReference type="Gene3D" id="3.40.30.10">
    <property type="entry name" value="Glutaredoxin"/>
    <property type="match status" value="1"/>
</dbReference>
<dbReference type="InterPro" id="IPR036249">
    <property type="entry name" value="Thioredoxin-like_sf"/>
</dbReference>
<dbReference type="InterPro" id="IPR011899">
    <property type="entry name" value="Glutaredoxin_euk/vir"/>
</dbReference>
<dbReference type="Pfam" id="PF00462">
    <property type="entry name" value="Glutaredoxin"/>
    <property type="match status" value="1"/>
</dbReference>
<organism evidence="6">
    <name type="scientific">Albugo laibachii Nc14</name>
    <dbReference type="NCBI Taxonomy" id="890382"/>
    <lineage>
        <taxon>Eukaryota</taxon>
        <taxon>Sar</taxon>
        <taxon>Stramenopiles</taxon>
        <taxon>Oomycota</taxon>
        <taxon>Peronosporomycetes</taxon>
        <taxon>Albuginales</taxon>
        <taxon>Albuginaceae</taxon>
        <taxon>Albugo</taxon>
    </lineage>
</organism>